<dbReference type="AlphaFoldDB" id="A0A2N8L0I9"/>
<keyword evidence="1 3" id="KW-0597">Phosphoprotein</keyword>
<dbReference type="Proteomes" id="UP000235916">
    <property type="component" value="Unassembled WGS sequence"/>
</dbReference>
<feature type="modified residue" description="4-aspartylphosphate" evidence="3">
    <location>
        <position position="135"/>
    </location>
</feature>
<evidence type="ECO:0000313" key="7">
    <source>
        <dbReference type="Proteomes" id="UP000235916"/>
    </source>
</evidence>
<dbReference type="GO" id="GO:0000160">
    <property type="term" value="P:phosphorelay signal transduction system"/>
    <property type="evidence" value="ECO:0007669"/>
    <property type="project" value="UniProtKB-KW"/>
</dbReference>
<dbReference type="InterPro" id="IPR011006">
    <property type="entry name" value="CheY-like_superfamily"/>
</dbReference>
<dbReference type="InterPro" id="IPR050595">
    <property type="entry name" value="Bact_response_regulator"/>
</dbReference>
<dbReference type="EMBL" id="POSP01000003">
    <property type="protein sequence ID" value="PND39219.1"/>
    <property type="molecule type" value="Genomic_DNA"/>
</dbReference>
<dbReference type="Pfam" id="PF00072">
    <property type="entry name" value="Response_reg"/>
    <property type="match status" value="1"/>
</dbReference>
<gene>
    <name evidence="6" type="ORF">C1O66_17930</name>
</gene>
<dbReference type="PANTHER" id="PTHR44591:SF14">
    <property type="entry name" value="PROTEIN PILG"/>
    <property type="match status" value="1"/>
</dbReference>
<name>A0A2N8L0I9_9BURK</name>
<accession>A0A2N8L0I9</accession>
<protein>
    <recommendedName>
        <fullName evidence="5">Response regulatory domain-containing protein</fullName>
    </recommendedName>
</protein>
<evidence type="ECO:0000259" key="5">
    <source>
        <dbReference type="PROSITE" id="PS50110"/>
    </source>
</evidence>
<reference evidence="6 7" key="1">
    <citation type="submission" date="2018-01" db="EMBL/GenBank/DDBJ databases">
        <title>Draft genome sequence of Paucibacter aquatile CR182 isolated from freshwater of the Nakdong River.</title>
        <authorList>
            <person name="Choi A."/>
            <person name="Chung E.J."/>
        </authorList>
    </citation>
    <scope>NUCLEOTIDE SEQUENCE [LARGE SCALE GENOMIC DNA]</scope>
    <source>
        <strain evidence="6 7">CR182</strain>
    </source>
</reference>
<evidence type="ECO:0000256" key="1">
    <source>
        <dbReference type="ARBA" id="ARBA00022553"/>
    </source>
</evidence>
<keyword evidence="7" id="KW-1185">Reference proteome</keyword>
<keyword evidence="4" id="KW-1133">Transmembrane helix</keyword>
<dbReference type="SUPFAM" id="SSF52172">
    <property type="entry name" value="CheY-like"/>
    <property type="match status" value="1"/>
</dbReference>
<feature type="transmembrane region" description="Helical" evidence="4">
    <location>
        <begin position="12"/>
        <end position="34"/>
    </location>
</feature>
<dbReference type="SMART" id="SM00448">
    <property type="entry name" value="REC"/>
    <property type="match status" value="1"/>
</dbReference>
<evidence type="ECO:0000256" key="2">
    <source>
        <dbReference type="ARBA" id="ARBA00023012"/>
    </source>
</evidence>
<dbReference type="PROSITE" id="PS50110">
    <property type="entry name" value="RESPONSE_REGULATORY"/>
    <property type="match status" value="1"/>
</dbReference>
<evidence type="ECO:0000313" key="6">
    <source>
        <dbReference type="EMBL" id="PND39219.1"/>
    </source>
</evidence>
<sequence length="206" mass="22462">MLTMSFEVPDLLGPYLLPLLIAVPLAIVVFIISLRRGDHEVPPAGHNTVMPPLPEDYAPVKRAATAPLAPEAPVAAAPVQASGPIPLLVVDDSAVARAKLARLFEGVGYQVTVAKDGLEALQRLAEQRFAVLITDLEMPNKDGFELIADVQGSLETEDLPIIAITGHDEMQARVHQVQGLYGIFKKPWNDRELLKRVETLASLRRR</sequence>
<dbReference type="PANTHER" id="PTHR44591">
    <property type="entry name" value="STRESS RESPONSE REGULATOR PROTEIN 1"/>
    <property type="match status" value="1"/>
</dbReference>
<dbReference type="InterPro" id="IPR001789">
    <property type="entry name" value="Sig_transdc_resp-reg_receiver"/>
</dbReference>
<dbReference type="CDD" id="cd00156">
    <property type="entry name" value="REC"/>
    <property type="match status" value="1"/>
</dbReference>
<organism evidence="6 7">
    <name type="scientific">Kinneretia aquatilis</name>
    <dbReference type="NCBI Taxonomy" id="2070761"/>
    <lineage>
        <taxon>Bacteria</taxon>
        <taxon>Pseudomonadati</taxon>
        <taxon>Pseudomonadota</taxon>
        <taxon>Betaproteobacteria</taxon>
        <taxon>Burkholderiales</taxon>
        <taxon>Sphaerotilaceae</taxon>
        <taxon>Roseateles</taxon>
    </lineage>
</organism>
<evidence type="ECO:0000256" key="4">
    <source>
        <dbReference type="SAM" id="Phobius"/>
    </source>
</evidence>
<keyword evidence="4" id="KW-0472">Membrane</keyword>
<proteinExistence type="predicted"/>
<dbReference type="Gene3D" id="3.40.50.2300">
    <property type="match status" value="1"/>
</dbReference>
<evidence type="ECO:0000256" key="3">
    <source>
        <dbReference type="PROSITE-ProRule" id="PRU00169"/>
    </source>
</evidence>
<keyword evidence="4" id="KW-0812">Transmembrane</keyword>
<feature type="domain" description="Response regulatory" evidence="5">
    <location>
        <begin position="86"/>
        <end position="201"/>
    </location>
</feature>
<comment type="caution">
    <text evidence="6">The sequence shown here is derived from an EMBL/GenBank/DDBJ whole genome shotgun (WGS) entry which is preliminary data.</text>
</comment>
<dbReference type="OrthoDB" id="9806105at2"/>
<keyword evidence="2" id="KW-0902">Two-component regulatory system</keyword>